<dbReference type="Proteomes" id="UP000289323">
    <property type="component" value="Unassembled WGS sequence"/>
</dbReference>
<dbReference type="EMBL" id="OUUZ01000011">
    <property type="protein sequence ID" value="SPQ23981.1"/>
    <property type="molecule type" value="Genomic_DNA"/>
</dbReference>
<proteinExistence type="predicted"/>
<protein>
    <submittedName>
        <fullName evidence="1">Bce48643-989c-40bd-b5de-65a2b55a1eb5</fullName>
    </submittedName>
</protein>
<organism evidence="1 2">
    <name type="scientific">Thermothielavioides terrestris</name>
    <dbReference type="NCBI Taxonomy" id="2587410"/>
    <lineage>
        <taxon>Eukaryota</taxon>
        <taxon>Fungi</taxon>
        <taxon>Dikarya</taxon>
        <taxon>Ascomycota</taxon>
        <taxon>Pezizomycotina</taxon>
        <taxon>Sordariomycetes</taxon>
        <taxon>Sordariomycetidae</taxon>
        <taxon>Sordariales</taxon>
        <taxon>Chaetomiaceae</taxon>
        <taxon>Thermothielavioides</taxon>
    </lineage>
</organism>
<evidence type="ECO:0000313" key="1">
    <source>
        <dbReference type="EMBL" id="SPQ23981.1"/>
    </source>
</evidence>
<gene>
    <name evidence="1" type="ORF">TT172_LOCUS6400</name>
</gene>
<name>A0A3S4D6G6_9PEZI</name>
<evidence type="ECO:0000313" key="2">
    <source>
        <dbReference type="Proteomes" id="UP000289323"/>
    </source>
</evidence>
<accession>A0A3S4D6G6</accession>
<reference evidence="1 2" key="1">
    <citation type="submission" date="2018-04" db="EMBL/GenBank/DDBJ databases">
        <authorList>
            <person name="Huttner S."/>
            <person name="Dainat J."/>
        </authorList>
    </citation>
    <scope>NUCLEOTIDE SEQUENCE [LARGE SCALE GENOMIC DNA]</scope>
</reference>
<sequence length="9" mass="1076">MAREIKNNT</sequence>